<dbReference type="AlphaFoldDB" id="A0A9X0DI84"/>
<keyword evidence="4" id="KW-0843">Virulence</keyword>
<dbReference type="PANTHER" id="PTHR24305">
    <property type="entry name" value="CYTOCHROME P450"/>
    <property type="match status" value="1"/>
</dbReference>
<gene>
    <name evidence="8" type="ORF">OCU04_006807</name>
</gene>
<dbReference type="InterPro" id="IPR001128">
    <property type="entry name" value="Cyt_P450"/>
</dbReference>
<dbReference type="InterPro" id="IPR050121">
    <property type="entry name" value="Cytochrome_P450_monoxygenase"/>
</dbReference>
<keyword evidence="5 6" id="KW-0349">Heme</keyword>
<comment type="cofactor">
    <cofactor evidence="1 5">
        <name>heme</name>
        <dbReference type="ChEBI" id="CHEBI:30413"/>
    </cofactor>
</comment>
<accession>A0A9X0DI84</accession>
<dbReference type="PANTHER" id="PTHR24305:SF164">
    <property type="entry name" value="P450, PUTATIVE (EUROFUNG)-RELATED"/>
    <property type="match status" value="1"/>
</dbReference>
<evidence type="ECO:0000256" key="7">
    <source>
        <dbReference type="SAM" id="MobiDB-lite"/>
    </source>
</evidence>
<evidence type="ECO:0008006" key="10">
    <source>
        <dbReference type="Google" id="ProtNLM"/>
    </source>
</evidence>
<dbReference type="InterPro" id="IPR002401">
    <property type="entry name" value="Cyt_P450_E_grp-I"/>
</dbReference>
<dbReference type="OrthoDB" id="1470350at2759"/>
<dbReference type="EMBL" id="JAPEIS010000007">
    <property type="protein sequence ID" value="KAJ8064471.1"/>
    <property type="molecule type" value="Genomic_DNA"/>
</dbReference>
<name>A0A9X0DI84_9HELO</name>
<evidence type="ECO:0000256" key="4">
    <source>
        <dbReference type="ARBA" id="ARBA00023026"/>
    </source>
</evidence>
<evidence type="ECO:0000256" key="5">
    <source>
        <dbReference type="PIRSR" id="PIRSR602401-1"/>
    </source>
</evidence>
<evidence type="ECO:0000256" key="1">
    <source>
        <dbReference type="ARBA" id="ARBA00001971"/>
    </source>
</evidence>
<dbReference type="InterPro" id="IPR017972">
    <property type="entry name" value="Cyt_P450_CS"/>
</dbReference>
<comment type="similarity">
    <text evidence="6">Belongs to the cytochrome P450 family.</text>
</comment>
<keyword evidence="6" id="KW-0560">Oxidoreductase</keyword>
<dbReference type="GO" id="GO:0004497">
    <property type="term" value="F:monooxygenase activity"/>
    <property type="evidence" value="ECO:0007669"/>
    <property type="project" value="UniProtKB-KW"/>
</dbReference>
<dbReference type="Pfam" id="PF00067">
    <property type="entry name" value="p450"/>
    <property type="match status" value="1"/>
</dbReference>
<evidence type="ECO:0000256" key="6">
    <source>
        <dbReference type="RuleBase" id="RU000461"/>
    </source>
</evidence>
<feature type="binding site" description="axial binding residue" evidence="5">
    <location>
        <position position="325"/>
    </location>
    <ligand>
        <name>heme</name>
        <dbReference type="ChEBI" id="CHEBI:30413"/>
    </ligand>
    <ligandPart>
        <name>Fe</name>
        <dbReference type="ChEBI" id="CHEBI:18248"/>
    </ligandPart>
</feature>
<dbReference type="GO" id="GO:0016705">
    <property type="term" value="F:oxidoreductase activity, acting on paired donors, with incorporation or reduction of molecular oxygen"/>
    <property type="evidence" value="ECO:0007669"/>
    <property type="project" value="InterPro"/>
</dbReference>
<keyword evidence="9" id="KW-1185">Reference proteome</keyword>
<keyword evidence="3 5" id="KW-0408">Iron</keyword>
<evidence type="ECO:0000313" key="9">
    <source>
        <dbReference type="Proteomes" id="UP001152300"/>
    </source>
</evidence>
<dbReference type="SUPFAM" id="SSF48264">
    <property type="entry name" value="Cytochrome P450"/>
    <property type="match status" value="1"/>
</dbReference>
<sequence>MGVRTTFSTERRLEHKEKKRNTAKPYRNSEILKPVIMDAIEERSQAFLRKVEDSENGTIDVYRYAHCYALDCISHVLLGKQGTKSIEEKAGMEMMNEMTYYSTFKNQLITFYLQPLSTVLLSLLPQKSTLITNTHVLSSCLLPSQEPHTLLHTLQHASPPLSEIEIGAEIIDHMAAGIDTTGIALTYLLYTLSRPCNHSIQETLHRSFIPPRANSETKAKTSTQTDQETSITYINAVINETLRLYTPIPNSQPRLVAKSEPKTIDNYLIPGNSTVSVQAWSIHRNPRIFGDEVERFRPERWLVSADEMREMERGYLAFGKGGRACIGKNLALAEMRHLIQEIYTKYRTRIKEGWEGDMEMEDQLAASRPRGQECMLVFERR</sequence>
<dbReference type="GO" id="GO:0020037">
    <property type="term" value="F:heme binding"/>
    <property type="evidence" value="ECO:0007669"/>
    <property type="project" value="InterPro"/>
</dbReference>
<dbReference type="Gene3D" id="1.10.630.10">
    <property type="entry name" value="Cytochrome P450"/>
    <property type="match status" value="1"/>
</dbReference>
<protein>
    <recommendedName>
        <fullName evidence="10">Cytochrome P450</fullName>
    </recommendedName>
</protein>
<keyword evidence="2 5" id="KW-0479">Metal-binding</keyword>
<dbReference type="PROSITE" id="PS00086">
    <property type="entry name" value="CYTOCHROME_P450"/>
    <property type="match status" value="1"/>
</dbReference>
<dbReference type="PRINTS" id="PR00463">
    <property type="entry name" value="EP450I"/>
</dbReference>
<dbReference type="Proteomes" id="UP001152300">
    <property type="component" value="Unassembled WGS sequence"/>
</dbReference>
<evidence type="ECO:0000256" key="3">
    <source>
        <dbReference type="ARBA" id="ARBA00023004"/>
    </source>
</evidence>
<evidence type="ECO:0000313" key="8">
    <source>
        <dbReference type="EMBL" id="KAJ8064471.1"/>
    </source>
</evidence>
<dbReference type="GO" id="GO:0005506">
    <property type="term" value="F:iron ion binding"/>
    <property type="evidence" value="ECO:0007669"/>
    <property type="project" value="InterPro"/>
</dbReference>
<dbReference type="PRINTS" id="PR00385">
    <property type="entry name" value="P450"/>
</dbReference>
<proteinExistence type="inferred from homology"/>
<dbReference type="InterPro" id="IPR036396">
    <property type="entry name" value="Cyt_P450_sf"/>
</dbReference>
<organism evidence="8 9">
    <name type="scientific">Sclerotinia nivalis</name>
    <dbReference type="NCBI Taxonomy" id="352851"/>
    <lineage>
        <taxon>Eukaryota</taxon>
        <taxon>Fungi</taxon>
        <taxon>Dikarya</taxon>
        <taxon>Ascomycota</taxon>
        <taxon>Pezizomycotina</taxon>
        <taxon>Leotiomycetes</taxon>
        <taxon>Helotiales</taxon>
        <taxon>Sclerotiniaceae</taxon>
        <taxon>Sclerotinia</taxon>
    </lineage>
</organism>
<feature type="region of interest" description="Disordered" evidence="7">
    <location>
        <begin position="1"/>
        <end position="24"/>
    </location>
</feature>
<comment type="caution">
    <text evidence="8">The sequence shown here is derived from an EMBL/GenBank/DDBJ whole genome shotgun (WGS) entry which is preliminary data.</text>
</comment>
<keyword evidence="6" id="KW-0503">Monooxygenase</keyword>
<evidence type="ECO:0000256" key="2">
    <source>
        <dbReference type="ARBA" id="ARBA00022723"/>
    </source>
</evidence>
<reference evidence="8" key="1">
    <citation type="submission" date="2022-11" db="EMBL/GenBank/DDBJ databases">
        <title>Genome Resource of Sclerotinia nivalis Strain SnTB1, a Plant Pathogen Isolated from American Ginseng.</title>
        <authorList>
            <person name="Fan S."/>
        </authorList>
    </citation>
    <scope>NUCLEOTIDE SEQUENCE</scope>
    <source>
        <strain evidence="8">SnTB1</strain>
    </source>
</reference>